<dbReference type="GO" id="GO:0005436">
    <property type="term" value="F:sodium:phosphate symporter activity"/>
    <property type="evidence" value="ECO:0007669"/>
    <property type="project" value="InterPro"/>
</dbReference>
<feature type="transmembrane region" description="Helical" evidence="6">
    <location>
        <begin position="248"/>
        <end position="268"/>
    </location>
</feature>
<name>A0A1I3QJZ6_9GAMM</name>
<dbReference type="Proteomes" id="UP000199445">
    <property type="component" value="Unassembled WGS sequence"/>
</dbReference>
<feature type="transmembrane region" description="Helical" evidence="6">
    <location>
        <begin position="288"/>
        <end position="309"/>
    </location>
</feature>
<feature type="transmembrane region" description="Helical" evidence="6">
    <location>
        <begin position="139"/>
        <end position="157"/>
    </location>
</feature>
<keyword evidence="2" id="KW-1003">Cell membrane</keyword>
<keyword evidence="8" id="KW-1185">Reference proteome</keyword>
<dbReference type="InterPro" id="IPR003841">
    <property type="entry name" value="Na/Pi_transpt"/>
</dbReference>
<comment type="subcellular location">
    <subcellularLocation>
        <location evidence="1">Cell membrane</location>
        <topology evidence="1">Multi-pass membrane protein</topology>
    </subcellularLocation>
</comment>
<evidence type="ECO:0000256" key="6">
    <source>
        <dbReference type="SAM" id="Phobius"/>
    </source>
</evidence>
<keyword evidence="5 6" id="KW-0472">Membrane</keyword>
<evidence type="ECO:0000256" key="1">
    <source>
        <dbReference type="ARBA" id="ARBA00004651"/>
    </source>
</evidence>
<evidence type="ECO:0000313" key="8">
    <source>
        <dbReference type="Proteomes" id="UP000199445"/>
    </source>
</evidence>
<organism evidence="7 8">
    <name type="scientific">Marinobacter persicus</name>
    <dbReference type="NCBI Taxonomy" id="930118"/>
    <lineage>
        <taxon>Bacteria</taxon>
        <taxon>Pseudomonadati</taxon>
        <taxon>Pseudomonadota</taxon>
        <taxon>Gammaproteobacteria</taxon>
        <taxon>Pseudomonadales</taxon>
        <taxon>Marinobacteraceae</taxon>
        <taxon>Marinobacter</taxon>
    </lineage>
</organism>
<dbReference type="EMBL" id="FOSC01000002">
    <property type="protein sequence ID" value="SFJ33497.1"/>
    <property type="molecule type" value="Genomic_DNA"/>
</dbReference>
<evidence type="ECO:0000256" key="5">
    <source>
        <dbReference type="ARBA" id="ARBA00023136"/>
    </source>
</evidence>
<evidence type="ECO:0000256" key="3">
    <source>
        <dbReference type="ARBA" id="ARBA00022692"/>
    </source>
</evidence>
<sequence>MISSIFQVLGGLALFMLAMEMMTNGLKNAAGHQLRHLLGTWTKTPIRGLMAGAVITGIVQHSGAVTVATIGFVNAGLLTLKHSLGVIFGSNIGTTMTGWLVSLVGFGFKIEAMALPLLAAGVGLRMISKVPRNQFLGESLAGFALFFLGLSILKTALEGAAGGFTDGGMITSDYGLPMFLLIGLVATVLTQSSSASLAIVLTAAAGGLIGLEDAAAAVIGANLGSTSTAALSALKATANARRLAIGHILFNLVTGAIALLIMPGMLWAVGAVTDLLELESNPAVSLAIFHTLFNVLGAAVMLPFTAPFARFLGRLFRSKEEDNAQPRYLDDTLITTPELAIGAVDQEMKRLIRHTRGLLRVCLDREALNEAQIGPKADAIRNLNAAITDYIGRLNAEKMQISIVEAMAISLRTCRYLVEATDLAPKLLAMRRLSNRTDFASLEETHQQYLDILRDLVTSEQPAPEVLARAEQLYQALKSETLQLMVRHTSAAGPGEQMLDTLSGVRRLSDQWAKSLHWRSATDLLNRDFHDHNRFSENPQ</sequence>
<dbReference type="RefSeq" id="WP_091701007.1">
    <property type="nucleotide sequence ID" value="NZ_BMYN01000002.1"/>
</dbReference>
<dbReference type="AlphaFoldDB" id="A0A1I3QJZ6"/>
<dbReference type="GO" id="GO:0005886">
    <property type="term" value="C:plasma membrane"/>
    <property type="evidence" value="ECO:0007669"/>
    <property type="project" value="UniProtKB-SubCell"/>
</dbReference>
<reference evidence="7 8" key="1">
    <citation type="submission" date="2016-10" db="EMBL/GenBank/DDBJ databases">
        <authorList>
            <person name="de Groot N.N."/>
        </authorList>
    </citation>
    <scope>NUCLEOTIDE SEQUENCE [LARGE SCALE GENOMIC DNA]</scope>
    <source>
        <strain evidence="7 8">IBRC-M 10445</strain>
    </source>
</reference>
<keyword evidence="3 6" id="KW-0812">Transmembrane</keyword>
<dbReference type="PANTHER" id="PTHR10010:SF46">
    <property type="entry name" value="SODIUM-DEPENDENT PHOSPHATE TRANSPORT PROTEIN 2B"/>
    <property type="match status" value="1"/>
</dbReference>
<keyword evidence="4 6" id="KW-1133">Transmembrane helix</keyword>
<protein>
    <submittedName>
        <fullName evidence="7">Phosphate:Na+ symporter</fullName>
    </submittedName>
</protein>
<evidence type="ECO:0000313" key="7">
    <source>
        <dbReference type="EMBL" id="SFJ33497.1"/>
    </source>
</evidence>
<evidence type="ECO:0000256" key="2">
    <source>
        <dbReference type="ARBA" id="ARBA00022475"/>
    </source>
</evidence>
<feature type="transmembrane region" description="Helical" evidence="6">
    <location>
        <begin position="53"/>
        <end position="78"/>
    </location>
</feature>
<evidence type="ECO:0000256" key="4">
    <source>
        <dbReference type="ARBA" id="ARBA00022989"/>
    </source>
</evidence>
<gene>
    <name evidence="7" type="ORF">SAMN05216429_10212</name>
</gene>
<dbReference type="Pfam" id="PF02690">
    <property type="entry name" value="Na_Pi_cotrans"/>
    <property type="match status" value="2"/>
</dbReference>
<dbReference type="PANTHER" id="PTHR10010">
    <property type="entry name" value="SOLUTE CARRIER FAMILY 34 SODIUM PHOSPHATE , MEMBER 2-RELATED"/>
    <property type="match status" value="1"/>
</dbReference>
<proteinExistence type="predicted"/>
<dbReference type="GO" id="GO:0044341">
    <property type="term" value="P:sodium-dependent phosphate transport"/>
    <property type="evidence" value="ECO:0007669"/>
    <property type="project" value="InterPro"/>
</dbReference>
<accession>A0A1I3QJZ6</accession>
<dbReference type="OrthoDB" id="9763003at2"/>
<feature type="transmembrane region" description="Helical" evidence="6">
    <location>
        <begin position="178"/>
        <end position="209"/>
    </location>
</feature>
<dbReference type="NCBIfam" id="NF037997">
    <property type="entry name" value="Na_Pi_symport"/>
    <property type="match status" value="1"/>
</dbReference>